<sequence length="269" mass="29930">MGALTSLLIVITLSLLITRIGTEALTLTGLSRESAQFQSRSAFTGAGFTTSESEQVVSHPVRRRILMLLMMLGNAGIVTVVSSLVLTFISAAGPADWLSRLLLLMLGIAFLWVLANNRWVNRILSRIVSWSLQHWTDLDLRDYTNLLRLSGEYGVMELKVQPEDWLANKRLVDTHLRSEGALVLGIQRADQTYIGAPRGSTCICAHDILIIYGRLPALKELDSRRAGFAGEQAHWEAVAMQQRLLKDQSEHDLVSHLDDPDSSSPIWKE</sequence>
<feature type="transmembrane region" description="Helical" evidence="1">
    <location>
        <begin position="65"/>
        <end position="91"/>
    </location>
</feature>
<dbReference type="Gene3D" id="3.30.70.1450">
    <property type="entry name" value="Regulator of K+ conductance, C-terminal domain"/>
    <property type="match status" value="1"/>
</dbReference>
<dbReference type="GO" id="GO:0008324">
    <property type="term" value="F:monoatomic cation transmembrane transporter activity"/>
    <property type="evidence" value="ECO:0007669"/>
    <property type="project" value="InterPro"/>
</dbReference>
<keyword evidence="1" id="KW-0812">Transmembrane</keyword>
<dbReference type="PROSITE" id="PS51202">
    <property type="entry name" value="RCK_C"/>
    <property type="match status" value="1"/>
</dbReference>
<dbReference type="AlphaFoldDB" id="A0A6B3NLM1"/>
<keyword evidence="1" id="KW-0472">Membrane</keyword>
<dbReference type="InterPro" id="IPR006037">
    <property type="entry name" value="RCK_C"/>
</dbReference>
<dbReference type="Pfam" id="PF02080">
    <property type="entry name" value="TrkA_C"/>
    <property type="match status" value="1"/>
</dbReference>
<name>A0A6B3NLM1_9CYAN</name>
<keyword evidence="1" id="KW-1133">Transmembrane helix</keyword>
<protein>
    <submittedName>
        <fullName evidence="3">Potassium transporter TrkA</fullName>
    </submittedName>
</protein>
<evidence type="ECO:0000259" key="2">
    <source>
        <dbReference type="PROSITE" id="PS51202"/>
    </source>
</evidence>
<reference evidence="3" key="1">
    <citation type="submission" date="2019-11" db="EMBL/GenBank/DDBJ databases">
        <title>Genomic insights into an expanded diversity of filamentous marine cyanobacteria reveals the extraordinary biosynthetic potential of Moorea and Okeania.</title>
        <authorList>
            <person name="Ferreira Leao T."/>
            <person name="Wang M."/>
            <person name="Moss N."/>
            <person name="Da Silva R."/>
            <person name="Sanders J."/>
            <person name="Nurk S."/>
            <person name="Gurevich A."/>
            <person name="Humphrey G."/>
            <person name="Reher R."/>
            <person name="Zhu Q."/>
            <person name="Belda-Ferre P."/>
            <person name="Glukhov E."/>
            <person name="Rex R."/>
            <person name="Dorrestein P.C."/>
            <person name="Knight R."/>
            <person name="Pevzner P."/>
            <person name="Gerwick W.H."/>
            <person name="Gerwick L."/>
        </authorList>
    </citation>
    <scope>NUCLEOTIDE SEQUENCE</scope>
    <source>
        <strain evidence="3">SIO1C4</strain>
    </source>
</reference>
<evidence type="ECO:0000256" key="1">
    <source>
        <dbReference type="SAM" id="Phobius"/>
    </source>
</evidence>
<organism evidence="3">
    <name type="scientific">Symploca sp. SIO1C4</name>
    <dbReference type="NCBI Taxonomy" id="2607765"/>
    <lineage>
        <taxon>Bacteria</taxon>
        <taxon>Bacillati</taxon>
        <taxon>Cyanobacteriota</taxon>
        <taxon>Cyanophyceae</taxon>
        <taxon>Coleofasciculales</taxon>
        <taxon>Coleofasciculaceae</taxon>
        <taxon>Symploca</taxon>
    </lineage>
</organism>
<evidence type="ECO:0000313" key="3">
    <source>
        <dbReference type="EMBL" id="NER30471.1"/>
    </source>
</evidence>
<comment type="caution">
    <text evidence="3">The sequence shown here is derived from an EMBL/GenBank/DDBJ whole genome shotgun (WGS) entry which is preliminary data.</text>
</comment>
<accession>A0A6B3NLM1</accession>
<dbReference type="InterPro" id="IPR036721">
    <property type="entry name" value="RCK_C_sf"/>
</dbReference>
<dbReference type="SUPFAM" id="SSF116726">
    <property type="entry name" value="TrkA C-terminal domain-like"/>
    <property type="match status" value="1"/>
</dbReference>
<feature type="domain" description="RCK C-terminal" evidence="2">
    <location>
        <begin position="141"/>
        <end position="227"/>
    </location>
</feature>
<feature type="transmembrane region" description="Helical" evidence="1">
    <location>
        <begin position="97"/>
        <end position="115"/>
    </location>
</feature>
<dbReference type="EMBL" id="JAAHFQ010000565">
    <property type="protein sequence ID" value="NER30471.1"/>
    <property type="molecule type" value="Genomic_DNA"/>
</dbReference>
<proteinExistence type="predicted"/>
<gene>
    <name evidence="3" type="ORF">F6J89_23340</name>
</gene>
<dbReference type="GO" id="GO:0006813">
    <property type="term" value="P:potassium ion transport"/>
    <property type="evidence" value="ECO:0007669"/>
    <property type="project" value="InterPro"/>
</dbReference>